<evidence type="ECO:0000313" key="5">
    <source>
        <dbReference type="EnsemblPlants" id="Bo4g145330.1"/>
    </source>
</evidence>
<feature type="repeat" description="PPR" evidence="3">
    <location>
        <begin position="65"/>
        <end position="100"/>
    </location>
</feature>
<dbReference type="HOGENOM" id="CLU_002706_15_1_1"/>
<evidence type="ECO:0000259" key="4">
    <source>
        <dbReference type="Pfam" id="PF14432"/>
    </source>
</evidence>
<reference evidence="5 6" key="1">
    <citation type="journal article" date="2014" name="Genome Biol.">
        <title>Transcriptome and methylome profiling reveals relics of genome dominance in the mesopolyploid Brassica oleracea.</title>
        <authorList>
            <person name="Parkin I.A."/>
            <person name="Koh C."/>
            <person name="Tang H."/>
            <person name="Robinson S.J."/>
            <person name="Kagale S."/>
            <person name="Clarke W.E."/>
            <person name="Town C.D."/>
            <person name="Nixon J."/>
            <person name="Krishnakumar V."/>
            <person name="Bidwell S.L."/>
            <person name="Denoeud F."/>
            <person name="Belcram H."/>
            <person name="Links M.G."/>
            <person name="Just J."/>
            <person name="Clarke C."/>
            <person name="Bender T."/>
            <person name="Huebert T."/>
            <person name="Mason A.S."/>
            <person name="Pires J.C."/>
            <person name="Barker G."/>
            <person name="Moore J."/>
            <person name="Walley P.G."/>
            <person name="Manoli S."/>
            <person name="Batley J."/>
            <person name="Edwards D."/>
            <person name="Nelson M.N."/>
            <person name="Wang X."/>
            <person name="Paterson A.H."/>
            <person name="King G."/>
            <person name="Bancroft I."/>
            <person name="Chalhoub B."/>
            <person name="Sharpe A.G."/>
        </authorList>
    </citation>
    <scope>NUCLEOTIDE SEQUENCE</scope>
    <source>
        <strain evidence="5 6">cv. TO1000</strain>
    </source>
</reference>
<accession>A0A0D3C0T9</accession>
<dbReference type="InterPro" id="IPR011990">
    <property type="entry name" value="TPR-like_helical_dom_sf"/>
</dbReference>
<dbReference type="InterPro" id="IPR002885">
    <property type="entry name" value="PPR_rpt"/>
</dbReference>
<evidence type="ECO:0000256" key="2">
    <source>
        <dbReference type="ARBA" id="ARBA00022737"/>
    </source>
</evidence>
<feature type="repeat" description="PPR" evidence="3">
    <location>
        <begin position="305"/>
        <end position="339"/>
    </location>
</feature>
<dbReference type="GO" id="GO:0008270">
    <property type="term" value="F:zinc ion binding"/>
    <property type="evidence" value="ECO:0007669"/>
    <property type="project" value="InterPro"/>
</dbReference>
<dbReference type="PANTHER" id="PTHR47926:SF385">
    <property type="entry name" value="DYW DOMAIN-CONTAINING PROTEIN"/>
    <property type="match status" value="1"/>
</dbReference>
<dbReference type="PROSITE" id="PS51375">
    <property type="entry name" value="PPR"/>
    <property type="match status" value="3"/>
</dbReference>
<evidence type="ECO:0000256" key="1">
    <source>
        <dbReference type="ARBA" id="ARBA00006643"/>
    </source>
</evidence>
<dbReference type="Proteomes" id="UP000032141">
    <property type="component" value="Chromosome C4"/>
</dbReference>
<dbReference type="InterPro" id="IPR046848">
    <property type="entry name" value="E_motif"/>
</dbReference>
<dbReference type="eggNOG" id="KOG4197">
    <property type="taxonomic scope" value="Eukaryota"/>
</dbReference>
<dbReference type="Pfam" id="PF01535">
    <property type="entry name" value="PPR"/>
    <property type="match status" value="3"/>
</dbReference>
<keyword evidence="6" id="KW-1185">Reference proteome</keyword>
<dbReference type="EnsemblPlants" id="Bo4g145330.1">
    <property type="protein sequence ID" value="Bo4g145330.1"/>
    <property type="gene ID" value="Bo4g145330"/>
</dbReference>
<dbReference type="GeneID" id="106337737"/>
<dbReference type="OrthoDB" id="724816at2759"/>
<dbReference type="NCBIfam" id="TIGR00756">
    <property type="entry name" value="PPR"/>
    <property type="match status" value="2"/>
</dbReference>
<organism evidence="5 6">
    <name type="scientific">Brassica oleracea var. oleracea</name>
    <dbReference type="NCBI Taxonomy" id="109376"/>
    <lineage>
        <taxon>Eukaryota</taxon>
        <taxon>Viridiplantae</taxon>
        <taxon>Streptophyta</taxon>
        <taxon>Embryophyta</taxon>
        <taxon>Tracheophyta</taxon>
        <taxon>Spermatophyta</taxon>
        <taxon>Magnoliopsida</taxon>
        <taxon>eudicotyledons</taxon>
        <taxon>Gunneridae</taxon>
        <taxon>Pentapetalae</taxon>
        <taxon>rosids</taxon>
        <taxon>malvids</taxon>
        <taxon>Brassicales</taxon>
        <taxon>Brassicaceae</taxon>
        <taxon>Brassiceae</taxon>
        <taxon>Brassica</taxon>
    </lineage>
</organism>
<dbReference type="Gene3D" id="1.25.40.10">
    <property type="entry name" value="Tetratricopeptide repeat domain"/>
    <property type="match status" value="4"/>
</dbReference>
<protein>
    <recommendedName>
        <fullName evidence="4">DYW domain-containing protein</fullName>
    </recommendedName>
</protein>
<dbReference type="Gramene" id="Bo4g145330.1">
    <property type="protein sequence ID" value="Bo4g145330.1"/>
    <property type="gene ID" value="Bo4g145330"/>
</dbReference>
<feature type="domain" description="DYW" evidence="4">
    <location>
        <begin position="622"/>
        <end position="714"/>
    </location>
</feature>
<sequence length="714" mass="80858">MSAVSLIERQQVKWDKLTSLLPKPTEALPRLNNLLKLCANLSYLKTGESIHAHLIVKDLLSRPEDAWQINSLINFYAKRGEAHHRARKLFDSMPERNVVSWCTLMKGYQDSGSDSEVLKLFKSMLLSFKSKPNEFVATVVIKSCSSSGRIKEGKQCHGCFLKHGLTSHEYVRNTLLYMYSSCSGAREAIRVLDDLPYCDLLAFNSALSGYLEHGGALGEALEVLRKMAIEEDLVWDEVTYMSSLKLCSSFRDLNMARQVHSRMVRLGFHCGDVNVSGALINMYGKCGKPLYAQRVYDGSTTHAQNIVLNTSIMDAYFQNKSYEEALNLFAKMENRDEVPPNEFTFAVLLNSVAELCLLKHGGLLHGLVVKSGFRSHVMVGNALVNMYAKSGSIQDAWKTFSGMNFRDVITWNVMICGFSHHGLGKEALEVFEEMMVAGEVPNRITFIGVLHACSHMGFVEQGRYYFHHLMKRFNVEPNLQHYTCVVGLLSKAGLFEEVESFMREAPVQWDVVAWSSLLNACYVRRNYSLGKKVAEYAIEMYPNNSGIYILLSNIHAKSKEWDGVARVRSLMKERRVKKEPGVSWICIRNQTHTFLSEDNQHSEIVLIYAKVKEVLSKIRPLGYSPDVAGGYHDVDAEQSESNLSYHSEKLAVAYGLMKTPENSPLYVTKNVRICDDCHSAIQLISRLSNRLIVVRDSNRFHHFQNGQCSCCDYW</sequence>
<dbReference type="Pfam" id="PF20431">
    <property type="entry name" value="E_motif"/>
    <property type="match status" value="1"/>
</dbReference>
<dbReference type="KEGG" id="boe:106337737"/>
<dbReference type="RefSeq" id="XP_013632319.1">
    <property type="nucleotide sequence ID" value="XM_013776865.1"/>
</dbReference>
<comment type="similarity">
    <text evidence="1">Belongs to the PPR family. PCMP-H subfamily.</text>
</comment>
<dbReference type="FunFam" id="1.25.40.10:FF:000776">
    <property type="entry name" value="Pentatricopeptide repeat-containing protein At3g13880"/>
    <property type="match status" value="1"/>
</dbReference>
<evidence type="ECO:0000256" key="3">
    <source>
        <dbReference type="PROSITE-ProRule" id="PRU00708"/>
    </source>
</evidence>
<dbReference type="OMA" id="GFYYFDQ"/>
<feature type="repeat" description="PPR" evidence="3">
    <location>
        <begin position="407"/>
        <end position="441"/>
    </location>
</feature>
<dbReference type="InterPro" id="IPR046960">
    <property type="entry name" value="PPR_At4g14850-like_plant"/>
</dbReference>
<dbReference type="InterPro" id="IPR032867">
    <property type="entry name" value="DYW_dom"/>
</dbReference>
<dbReference type="AlphaFoldDB" id="A0A0D3C0T9"/>
<reference evidence="5" key="2">
    <citation type="submission" date="2015-03" db="UniProtKB">
        <authorList>
            <consortium name="EnsemblPlants"/>
        </authorList>
    </citation>
    <scope>IDENTIFICATION</scope>
</reference>
<evidence type="ECO:0000313" key="6">
    <source>
        <dbReference type="Proteomes" id="UP000032141"/>
    </source>
</evidence>
<dbReference type="Pfam" id="PF13041">
    <property type="entry name" value="PPR_2"/>
    <property type="match status" value="2"/>
</dbReference>
<keyword evidence="2" id="KW-0677">Repeat</keyword>
<dbReference type="GO" id="GO:0003723">
    <property type="term" value="F:RNA binding"/>
    <property type="evidence" value="ECO:0007669"/>
    <property type="project" value="InterPro"/>
</dbReference>
<proteinExistence type="inferred from homology"/>
<name>A0A0D3C0T9_BRAOL</name>
<dbReference type="GO" id="GO:0009451">
    <property type="term" value="P:RNA modification"/>
    <property type="evidence" value="ECO:0007669"/>
    <property type="project" value="InterPro"/>
</dbReference>
<dbReference type="PANTHER" id="PTHR47926">
    <property type="entry name" value="PENTATRICOPEPTIDE REPEAT-CONTAINING PROTEIN"/>
    <property type="match status" value="1"/>
</dbReference>
<dbReference type="Pfam" id="PF14432">
    <property type="entry name" value="DYW_deaminase"/>
    <property type="match status" value="1"/>
</dbReference>
<dbReference type="FunFam" id="1.25.40.10:FF:003679">
    <property type="entry name" value="Pentatricopeptide repeat-containing protein At5g39680"/>
    <property type="match status" value="1"/>
</dbReference>